<sequence>MGTISKSFLLLALLSALVILIASEVAARDLAETTTEKKNGMGRTGTEIMEVMEDTVDVEDTEGAVGMEDTEDAKGMEDTEDVVVMEDAVPMAVVVLIIMEEAAGGAALIPVRLLTLKLTPIHTTKCSLPPLHVS</sequence>
<evidence type="ECO:0000313" key="3">
    <source>
        <dbReference type="Proteomes" id="UP000436088"/>
    </source>
</evidence>
<proteinExistence type="predicted"/>
<feature type="chain" id="PRO_5025580055" evidence="1">
    <location>
        <begin position="28"/>
        <end position="134"/>
    </location>
</feature>
<keyword evidence="3" id="KW-1185">Reference proteome</keyword>
<keyword evidence="1" id="KW-0732">Signal</keyword>
<name>A0A6A2ZEP9_HIBSY</name>
<evidence type="ECO:0000256" key="1">
    <source>
        <dbReference type="SAM" id="SignalP"/>
    </source>
</evidence>
<feature type="signal peptide" evidence="1">
    <location>
        <begin position="1"/>
        <end position="27"/>
    </location>
</feature>
<accession>A0A6A2ZEP9</accession>
<comment type="caution">
    <text evidence="2">The sequence shown here is derived from an EMBL/GenBank/DDBJ whole genome shotgun (WGS) entry which is preliminary data.</text>
</comment>
<organism evidence="2 3">
    <name type="scientific">Hibiscus syriacus</name>
    <name type="common">Rose of Sharon</name>
    <dbReference type="NCBI Taxonomy" id="106335"/>
    <lineage>
        <taxon>Eukaryota</taxon>
        <taxon>Viridiplantae</taxon>
        <taxon>Streptophyta</taxon>
        <taxon>Embryophyta</taxon>
        <taxon>Tracheophyta</taxon>
        <taxon>Spermatophyta</taxon>
        <taxon>Magnoliopsida</taxon>
        <taxon>eudicotyledons</taxon>
        <taxon>Gunneridae</taxon>
        <taxon>Pentapetalae</taxon>
        <taxon>rosids</taxon>
        <taxon>malvids</taxon>
        <taxon>Malvales</taxon>
        <taxon>Malvaceae</taxon>
        <taxon>Malvoideae</taxon>
        <taxon>Hibiscus</taxon>
    </lineage>
</organism>
<protein>
    <submittedName>
        <fullName evidence="2">Uncharacterized protein</fullName>
    </submittedName>
</protein>
<dbReference type="Proteomes" id="UP000436088">
    <property type="component" value="Unassembled WGS sequence"/>
</dbReference>
<gene>
    <name evidence="2" type="ORF">F3Y22_tig00110925pilonHSYRG00076</name>
</gene>
<reference evidence="2" key="1">
    <citation type="submission" date="2019-09" db="EMBL/GenBank/DDBJ databases">
        <title>Draft genome information of white flower Hibiscus syriacus.</title>
        <authorList>
            <person name="Kim Y.-M."/>
        </authorList>
    </citation>
    <scope>NUCLEOTIDE SEQUENCE [LARGE SCALE GENOMIC DNA]</scope>
    <source>
        <strain evidence="2">YM2019G1</strain>
    </source>
</reference>
<evidence type="ECO:0000313" key="2">
    <source>
        <dbReference type="EMBL" id="KAE8690163.1"/>
    </source>
</evidence>
<dbReference type="AlphaFoldDB" id="A0A6A2ZEP9"/>
<dbReference type="EMBL" id="VEPZ02001161">
    <property type="protein sequence ID" value="KAE8690163.1"/>
    <property type="molecule type" value="Genomic_DNA"/>
</dbReference>